<reference evidence="20" key="2">
    <citation type="submission" date="2025-08" db="UniProtKB">
        <authorList>
            <consortium name="Ensembl"/>
        </authorList>
    </citation>
    <scope>IDENTIFICATION</scope>
</reference>
<dbReference type="GO" id="GO:0045087">
    <property type="term" value="P:innate immune response"/>
    <property type="evidence" value="ECO:0007669"/>
    <property type="project" value="UniProtKB-UniRule"/>
</dbReference>
<evidence type="ECO:0000256" key="6">
    <source>
        <dbReference type="ARBA" id="ARBA00022490"/>
    </source>
</evidence>
<evidence type="ECO:0000256" key="11">
    <source>
        <dbReference type="ARBA" id="ARBA00022801"/>
    </source>
</evidence>
<keyword evidence="21" id="KW-1185">Reference proteome</keyword>
<evidence type="ECO:0000256" key="8">
    <source>
        <dbReference type="ARBA" id="ARBA00022588"/>
    </source>
</evidence>
<dbReference type="EC" id="3.5.4.-" evidence="18"/>
<dbReference type="InterPro" id="IPR050610">
    <property type="entry name" value="APOBEC_Cyt_Deaminase"/>
</dbReference>
<dbReference type="GO" id="GO:0008270">
    <property type="term" value="F:zinc ion binding"/>
    <property type="evidence" value="ECO:0007669"/>
    <property type="project" value="UniProtKB-UniRule"/>
</dbReference>
<protein>
    <recommendedName>
        <fullName evidence="5 18">DNA dC-&gt;dU-editing enzyme APOBEC-3G</fullName>
        <ecNumber evidence="18">3.5.4.-</ecNumber>
    </recommendedName>
    <alternativeName>
        <fullName evidence="16 18">Deoxycytidine deaminase</fullName>
    </alternativeName>
</protein>
<evidence type="ECO:0000256" key="4">
    <source>
        <dbReference type="ARBA" id="ARBA00006576"/>
    </source>
</evidence>
<evidence type="ECO:0000256" key="10">
    <source>
        <dbReference type="ARBA" id="ARBA00022737"/>
    </source>
</evidence>
<evidence type="ECO:0000256" key="2">
    <source>
        <dbReference type="ARBA" id="ARBA00004123"/>
    </source>
</evidence>
<dbReference type="GO" id="GO:0004126">
    <property type="term" value="F:cytidine deaminase activity"/>
    <property type="evidence" value="ECO:0007669"/>
    <property type="project" value="UniProtKB-UniRule"/>
</dbReference>
<evidence type="ECO:0000256" key="14">
    <source>
        <dbReference type="ARBA" id="ARBA00023118"/>
    </source>
</evidence>
<evidence type="ECO:0000256" key="9">
    <source>
        <dbReference type="ARBA" id="ARBA00022723"/>
    </source>
</evidence>
<dbReference type="InParanoid" id="H0XUJ0"/>
<dbReference type="EMBL" id="AAQR03016200">
    <property type="status" value="NOT_ANNOTATED_CDS"/>
    <property type="molecule type" value="Genomic_DNA"/>
</dbReference>
<dbReference type="InterPro" id="IPR002125">
    <property type="entry name" value="CMP_dCMP_dom"/>
</dbReference>
<dbReference type="GO" id="GO:0000932">
    <property type="term" value="C:P-body"/>
    <property type="evidence" value="ECO:0007669"/>
    <property type="project" value="UniProtKB-SubCell"/>
</dbReference>
<proteinExistence type="inferred from homology"/>
<keyword evidence="9 18" id="KW-0479">Metal-binding</keyword>
<dbReference type="FunCoup" id="H0XUJ0">
    <property type="interactions" value="860"/>
</dbReference>
<evidence type="ECO:0000256" key="5">
    <source>
        <dbReference type="ARBA" id="ARBA00020239"/>
    </source>
</evidence>
<evidence type="ECO:0000256" key="1">
    <source>
        <dbReference type="ARBA" id="ARBA00001947"/>
    </source>
</evidence>
<dbReference type="InterPro" id="IPR016193">
    <property type="entry name" value="Cytidine_deaminase-like"/>
</dbReference>
<dbReference type="STRING" id="30611.ENSOGAP00000019782"/>
<dbReference type="PROSITE" id="PS00903">
    <property type="entry name" value="CYT_DCMP_DEAMINASES_1"/>
    <property type="match status" value="2"/>
</dbReference>
<comment type="similarity">
    <text evidence="4 18">Belongs to the cytidine and deoxycytidylate deaminase family.</text>
</comment>
<comment type="function">
    <text evidence="18">DNA deaminase (cytidine deaminase) which acts as an inhibitor of retrovirus replication and retrotransposon mobility. After the penetration of retroviral nucleocapsids into target cells of infection and the initiation of reverse transcription, it can induce the conversion of cytosine to uracil in the minus-sense single-strand viral DNA, leading to G-to-A hypermutations in the subsequent plus-strand viral DNA. The resultant detrimental levels of mutations in the proviral genome, along with a deamination-independent mechanism that works prior to the proviral integration, together exert efficient antiretroviral effects in infected target cells. Selectively targets single-stranded DNA and does not deaminate double-stranded DNA or single- or double-stranded RNA.</text>
</comment>
<dbReference type="GO" id="GO:0051607">
    <property type="term" value="P:defense response to virus"/>
    <property type="evidence" value="ECO:0007669"/>
    <property type="project" value="UniProtKB-UniRule"/>
</dbReference>
<dbReference type="HOGENOM" id="CLU_047918_0_0_1"/>
<evidence type="ECO:0000256" key="12">
    <source>
        <dbReference type="ARBA" id="ARBA00022833"/>
    </source>
</evidence>
<evidence type="ECO:0000256" key="15">
    <source>
        <dbReference type="ARBA" id="ARBA00023242"/>
    </source>
</evidence>
<dbReference type="GO" id="GO:1990904">
    <property type="term" value="C:ribonucleoprotein complex"/>
    <property type="evidence" value="ECO:0007669"/>
    <property type="project" value="UniProtKB-UniRule"/>
</dbReference>
<evidence type="ECO:0000313" key="21">
    <source>
        <dbReference type="Proteomes" id="UP000005225"/>
    </source>
</evidence>
<comment type="catalytic activity">
    <reaction evidence="17">
        <text>a 2'-deoxycytidine in single-stranded DNA + H2O + H(+) = a 2'-deoxyuridine in single-stranded DNA + NH4(+)</text>
        <dbReference type="Rhea" id="RHEA:50948"/>
        <dbReference type="Rhea" id="RHEA-COMP:12846"/>
        <dbReference type="Rhea" id="RHEA-COMP:12847"/>
        <dbReference type="ChEBI" id="CHEBI:15377"/>
        <dbReference type="ChEBI" id="CHEBI:15378"/>
        <dbReference type="ChEBI" id="CHEBI:28938"/>
        <dbReference type="ChEBI" id="CHEBI:85452"/>
        <dbReference type="ChEBI" id="CHEBI:133902"/>
        <dbReference type="EC" id="3.5.4.38"/>
    </reaction>
</comment>
<evidence type="ECO:0000256" key="18">
    <source>
        <dbReference type="RuleBase" id="RU367054"/>
    </source>
</evidence>
<dbReference type="CDD" id="cd01283">
    <property type="entry name" value="cytidine_deaminase"/>
    <property type="match status" value="2"/>
</dbReference>
<comment type="subcellular location">
    <subcellularLocation>
        <location evidence="3 18">Cytoplasm</location>
        <location evidence="3 18">P-body</location>
    </subcellularLocation>
    <subcellularLocation>
        <location evidence="18">Cytoplasm</location>
    </subcellularLocation>
    <subcellularLocation>
        <location evidence="2 18">Nucleus</location>
    </subcellularLocation>
    <text evidence="18">Mainly cytoplasmic, small amount are found in the nucleus.</text>
</comment>
<dbReference type="PANTHER" id="PTHR13857">
    <property type="entry name" value="MRNA EDITING ENZYME"/>
    <property type="match status" value="1"/>
</dbReference>
<feature type="domain" description="CMP/dCMP-type deaminase" evidence="19">
    <location>
        <begin position="31"/>
        <end position="148"/>
    </location>
</feature>
<dbReference type="Pfam" id="PF18782">
    <property type="entry name" value="NAD2"/>
    <property type="match status" value="2"/>
</dbReference>
<keyword evidence="10 18" id="KW-0677">Repeat</keyword>
<dbReference type="GO" id="GO:0010526">
    <property type="term" value="P:transposable element silencing"/>
    <property type="evidence" value="ECO:0007669"/>
    <property type="project" value="UniProtKB-UniRule"/>
</dbReference>
<dbReference type="Ensembl" id="ENSOGAT00000025180.1">
    <property type="protein sequence ID" value="ENSOGAP00000019782.1"/>
    <property type="gene ID" value="ENSOGAG00000032518.1"/>
</dbReference>
<dbReference type="SUPFAM" id="SSF53927">
    <property type="entry name" value="Cytidine deaminase-like"/>
    <property type="match status" value="2"/>
</dbReference>
<keyword evidence="7 18" id="KW-0597">Phosphoprotein</keyword>
<dbReference type="AlphaFoldDB" id="H0XUJ0"/>
<dbReference type="Gene3D" id="3.40.140.10">
    <property type="entry name" value="Cytidine Deaminase, domain 2"/>
    <property type="match status" value="2"/>
</dbReference>
<organism evidence="20 21">
    <name type="scientific">Otolemur garnettii</name>
    <name type="common">Small-eared galago</name>
    <name type="synonym">Garnett's greater bushbaby</name>
    <dbReference type="NCBI Taxonomy" id="30611"/>
    <lineage>
        <taxon>Eukaryota</taxon>
        <taxon>Metazoa</taxon>
        <taxon>Chordata</taxon>
        <taxon>Craniata</taxon>
        <taxon>Vertebrata</taxon>
        <taxon>Euteleostomi</taxon>
        <taxon>Mammalia</taxon>
        <taxon>Eutheria</taxon>
        <taxon>Euarchontoglires</taxon>
        <taxon>Primates</taxon>
        <taxon>Strepsirrhini</taxon>
        <taxon>Lorisiformes</taxon>
        <taxon>Galagidae</taxon>
        <taxon>Otolemur</taxon>
    </lineage>
</organism>
<accession>H0XUJ0</accession>
<keyword evidence="11 18" id="KW-0378">Hydrolase</keyword>
<keyword evidence="14 18" id="KW-0051">Antiviral defense</keyword>
<reference evidence="21" key="1">
    <citation type="submission" date="2011-03" db="EMBL/GenBank/DDBJ databases">
        <title>Version 3 of the genome sequence of Otolemur garnettii (Bushbaby).</title>
        <authorList>
            <consortium name="The Broad Institute Genome Sequencing Platform"/>
            <person name="Di Palma F."/>
            <person name="Johnson J."/>
            <person name="Lander E.S."/>
            <person name="Lindblad-Toh K."/>
            <person name="Jaffe D.B."/>
            <person name="Gnerre S."/>
            <person name="MacCallum I."/>
            <person name="Przybylski D."/>
            <person name="Ribeiro F.J."/>
            <person name="Burton J.N."/>
            <person name="Walker B.J."/>
            <person name="Sharpe T."/>
            <person name="Hall G."/>
        </authorList>
    </citation>
    <scope>NUCLEOTIDE SEQUENCE [LARGE SCALE GENOMIC DNA]</scope>
</reference>
<keyword evidence="6 18" id="KW-0963">Cytoplasm</keyword>
<keyword evidence="15 18" id="KW-0539">Nucleus</keyword>
<comment type="domain">
    <text evidence="18">The CMP/dCMP deaminase domain 1 mediates RNA binding, RNA-dependent oligomerization and virion incorporation whereas the CMP/dCMP deaminase domain 2 confers deoxycytidine deaminase activity and substrate sequence specificity.</text>
</comment>
<keyword evidence="8 18" id="KW-0399">Innate immunity</keyword>
<dbReference type="PANTHER" id="PTHR13857:SF20">
    <property type="entry name" value="DNA DC-DU-EDITING ENZYME APOBEC-3G"/>
    <property type="match status" value="1"/>
</dbReference>
<sequence length="382" mass="44452">MSMSIPHSVHRHLMDPDTFMHNFTNDPSVFGQHQTYLCHKVELLDGDSWVPQNQYKGFLRNQAKDRRNGSKGRHAELCFLDLIRSWQLDPAKHYRVTCFISWSPCFSCAQEVAAFLRENSHVSLRVLAARIYDYHPGHEEGLKALQGAGAQVAIMSPTEFEHCWDTFVDHQGRPFQPWQGLQEESQALSRRLQDILQRHLMDPDTFMYNFTNDPSVLGQHQTYLCHKVELLDGDSWVPQNQYKGFLQNKAKDLQNGFEGRHAELCFLDLIRSWQLDPAQHYRVTCFISWSPCFSCAQEVAAFLRENSHVSLRVLAARIYDWRTRHEEGLKTLQHAGVQMAIMTHAEFEHCWDTFVDHRGRPFQPWEGLDKNSQALSKKLQDI</sequence>
<dbReference type="GO" id="GO:0016554">
    <property type="term" value="P:cytidine to uridine editing"/>
    <property type="evidence" value="ECO:0007669"/>
    <property type="project" value="TreeGrafter"/>
</dbReference>
<comment type="subunit">
    <text evidence="18">Homodimer.</text>
</comment>
<dbReference type="EMBL" id="AAQR03016201">
    <property type="status" value="NOT_ANNOTATED_CDS"/>
    <property type="molecule type" value="Genomic_DNA"/>
</dbReference>
<evidence type="ECO:0000256" key="3">
    <source>
        <dbReference type="ARBA" id="ARBA00004201"/>
    </source>
</evidence>
<evidence type="ECO:0000256" key="13">
    <source>
        <dbReference type="ARBA" id="ARBA00022859"/>
    </source>
</evidence>
<dbReference type="OMA" id="LCHKVEL"/>
<dbReference type="eggNOG" id="KOG4075">
    <property type="taxonomic scope" value="Eukaryota"/>
</dbReference>
<dbReference type="GO" id="GO:0045869">
    <property type="term" value="P:negative regulation of single stranded viral RNA replication via double stranded DNA intermediate"/>
    <property type="evidence" value="ECO:0007669"/>
    <property type="project" value="TreeGrafter"/>
</dbReference>
<evidence type="ECO:0000313" key="20">
    <source>
        <dbReference type="Ensembl" id="ENSOGAP00000019782.1"/>
    </source>
</evidence>
<keyword evidence="12 18" id="KW-0862">Zinc</keyword>
<keyword evidence="13 18" id="KW-0391">Immunity</keyword>
<evidence type="ECO:0000256" key="17">
    <source>
        <dbReference type="ARBA" id="ARBA00049114"/>
    </source>
</evidence>
<evidence type="ECO:0000259" key="19">
    <source>
        <dbReference type="PROSITE" id="PS51747"/>
    </source>
</evidence>
<dbReference type="GO" id="GO:0070383">
    <property type="term" value="P:DNA cytosine deamination"/>
    <property type="evidence" value="ECO:0007669"/>
    <property type="project" value="UniProtKB-UniRule"/>
</dbReference>
<comment type="cofactor">
    <cofactor evidence="1 18">
        <name>Zn(2+)</name>
        <dbReference type="ChEBI" id="CHEBI:29105"/>
    </cofactor>
</comment>
<dbReference type="GeneTree" id="ENSGT00940000161999"/>
<dbReference type="Proteomes" id="UP000005225">
    <property type="component" value="Unassembled WGS sequence"/>
</dbReference>
<gene>
    <name evidence="20" type="primary">LOC100951096</name>
</gene>
<evidence type="ECO:0000256" key="16">
    <source>
        <dbReference type="ARBA" id="ARBA00032972"/>
    </source>
</evidence>
<feature type="domain" description="CMP/dCMP-type deaminase" evidence="19">
    <location>
        <begin position="218"/>
        <end position="332"/>
    </location>
</feature>
<dbReference type="InterPro" id="IPR016192">
    <property type="entry name" value="APOBEC/CMP_deaminase_Zn-bd"/>
</dbReference>
<dbReference type="GO" id="GO:0003723">
    <property type="term" value="F:RNA binding"/>
    <property type="evidence" value="ECO:0007669"/>
    <property type="project" value="TreeGrafter"/>
</dbReference>
<dbReference type="PROSITE" id="PS51747">
    <property type="entry name" value="CYT_DCMP_DEAMINASES_2"/>
    <property type="match status" value="2"/>
</dbReference>
<name>H0XUJ0_OTOGA</name>
<evidence type="ECO:0000256" key="7">
    <source>
        <dbReference type="ARBA" id="ARBA00022553"/>
    </source>
</evidence>
<dbReference type="EMBL" id="AAQR03016202">
    <property type="status" value="NOT_ANNOTATED_CDS"/>
    <property type="molecule type" value="Genomic_DNA"/>
</dbReference>
<dbReference type="GO" id="GO:0005634">
    <property type="term" value="C:nucleus"/>
    <property type="evidence" value="ECO:0007669"/>
    <property type="project" value="UniProtKB-SubCell"/>
</dbReference>
<reference evidence="20" key="3">
    <citation type="submission" date="2025-09" db="UniProtKB">
        <authorList>
            <consortium name="Ensembl"/>
        </authorList>
    </citation>
    <scope>IDENTIFICATION</scope>
</reference>